<dbReference type="InterPro" id="IPR051684">
    <property type="entry name" value="Electron_Trans/Redox"/>
</dbReference>
<evidence type="ECO:0000256" key="5">
    <source>
        <dbReference type="ARBA" id="ARBA00023004"/>
    </source>
</evidence>
<feature type="transmembrane region" description="Helical" evidence="7">
    <location>
        <begin position="196"/>
        <end position="213"/>
    </location>
</feature>
<keyword evidence="3" id="KW-0479">Metal-binding</keyword>
<proteinExistence type="predicted"/>
<evidence type="ECO:0000256" key="1">
    <source>
        <dbReference type="ARBA" id="ARBA00022448"/>
    </source>
</evidence>
<keyword evidence="7" id="KW-0812">Transmembrane</keyword>
<keyword evidence="5" id="KW-0408">Iron</keyword>
<evidence type="ECO:0000256" key="2">
    <source>
        <dbReference type="ARBA" id="ARBA00022485"/>
    </source>
</evidence>
<dbReference type="PANTHER" id="PTHR30176">
    <property type="entry name" value="FERREDOXIN-TYPE PROTEIN NAPH"/>
    <property type="match status" value="1"/>
</dbReference>
<evidence type="ECO:0000256" key="7">
    <source>
        <dbReference type="SAM" id="Phobius"/>
    </source>
</evidence>
<dbReference type="PANTHER" id="PTHR30176:SF3">
    <property type="entry name" value="FERREDOXIN-TYPE PROTEIN NAPH"/>
    <property type="match status" value="1"/>
</dbReference>
<reference evidence="9 10" key="1">
    <citation type="journal article" date="2007" name="PLoS Genet.">
        <title>A tale of two oxidation states: bacterial colonization of arsenic-rich environments.</title>
        <authorList>
            <person name="Muller D."/>
            <person name="Medigue C."/>
            <person name="Koechler S."/>
            <person name="Barbe V."/>
            <person name="Barakat M."/>
            <person name="Talla E."/>
            <person name="Bonnefoy V."/>
            <person name="Krin E."/>
            <person name="Arsene-Ploetze F."/>
            <person name="Carapito C."/>
            <person name="Chandler M."/>
            <person name="Cournoyer B."/>
            <person name="Cruveiller S."/>
            <person name="Dossat C."/>
            <person name="Duval S."/>
            <person name="Heymann M."/>
            <person name="Leize E."/>
            <person name="Lieutaud A."/>
            <person name="Lievremont D."/>
            <person name="Makita Y."/>
            <person name="Mangenot S."/>
            <person name="Nitschke W."/>
            <person name="Ortet P."/>
            <person name="Perdrial N."/>
            <person name="Schoepp B."/>
            <person name="Siguier N."/>
            <person name="Simeonova D.D."/>
            <person name="Rouy Z."/>
            <person name="Segurens B."/>
            <person name="Turlin E."/>
            <person name="Vallenet D."/>
            <person name="Van Dorsselaer A."/>
            <person name="Weiss S."/>
            <person name="Weissenbach J."/>
            <person name="Lett M.C."/>
            <person name="Danchin A."/>
            <person name="Bertin P.N."/>
        </authorList>
    </citation>
    <scope>NUCLEOTIDE SEQUENCE [LARGE SCALE GENOMIC DNA]</scope>
    <source>
        <strain evidence="10">ULPAs1</strain>
    </source>
</reference>
<evidence type="ECO:0000313" key="9">
    <source>
        <dbReference type="EMBL" id="CAL61798.2"/>
    </source>
</evidence>
<dbReference type="Pfam" id="PF11614">
    <property type="entry name" value="FixG_C"/>
    <property type="match status" value="1"/>
</dbReference>
<dbReference type="GO" id="GO:0005886">
    <property type="term" value="C:plasma membrane"/>
    <property type="evidence" value="ECO:0007669"/>
    <property type="project" value="TreeGrafter"/>
</dbReference>
<keyword evidence="10" id="KW-1185">Reference proteome</keyword>
<dbReference type="GO" id="GO:0046872">
    <property type="term" value="F:metal ion binding"/>
    <property type="evidence" value="ECO:0007669"/>
    <property type="project" value="UniProtKB-KW"/>
</dbReference>
<evidence type="ECO:0000259" key="8">
    <source>
        <dbReference type="PROSITE" id="PS51379"/>
    </source>
</evidence>
<evidence type="ECO:0000313" key="10">
    <source>
        <dbReference type="Proteomes" id="UP000006697"/>
    </source>
</evidence>
<evidence type="ECO:0000256" key="3">
    <source>
        <dbReference type="ARBA" id="ARBA00022723"/>
    </source>
</evidence>
<evidence type="ECO:0000256" key="4">
    <source>
        <dbReference type="ARBA" id="ARBA00022982"/>
    </source>
</evidence>
<dbReference type="InterPro" id="IPR017900">
    <property type="entry name" value="4Fe4S_Fe_S_CS"/>
</dbReference>
<dbReference type="InterPro" id="IPR017896">
    <property type="entry name" value="4Fe4S_Fe-S-bd"/>
</dbReference>
<dbReference type="HOGENOM" id="CLU_032118_0_0_4"/>
<keyword evidence="7" id="KW-0472">Membrane</keyword>
<dbReference type="NCBIfam" id="TIGR02745">
    <property type="entry name" value="ccoG_rdxA_fixG"/>
    <property type="match status" value="1"/>
</dbReference>
<dbReference type="STRING" id="204773.HEAR1640"/>
<dbReference type="eggNOG" id="COG0348">
    <property type="taxonomic scope" value="Bacteria"/>
</dbReference>
<dbReference type="EMBL" id="CU207211">
    <property type="protein sequence ID" value="CAL61798.2"/>
    <property type="molecule type" value="Genomic_DNA"/>
</dbReference>
<keyword evidence="2" id="KW-0004">4Fe-4S</keyword>
<dbReference type="Pfam" id="PF13746">
    <property type="entry name" value="Fer4_18"/>
    <property type="match status" value="1"/>
</dbReference>
<dbReference type="KEGG" id="har:HEAR1640"/>
<feature type="transmembrane region" description="Helical" evidence="7">
    <location>
        <begin position="340"/>
        <end position="360"/>
    </location>
</feature>
<feature type="domain" description="4Fe-4S ferredoxin-type" evidence="8">
    <location>
        <begin position="255"/>
        <end position="285"/>
    </location>
</feature>
<keyword evidence="6" id="KW-0411">Iron-sulfur</keyword>
<feature type="transmembrane region" description="Helical" evidence="7">
    <location>
        <begin position="38"/>
        <end position="56"/>
    </location>
</feature>
<dbReference type="SUPFAM" id="SSF54862">
    <property type="entry name" value="4Fe-4S ferredoxins"/>
    <property type="match status" value="1"/>
</dbReference>
<dbReference type="Pfam" id="PF12801">
    <property type="entry name" value="Fer4_5"/>
    <property type="match status" value="1"/>
</dbReference>
<feature type="transmembrane region" description="Helical" evidence="7">
    <location>
        <begin position="159"/>
        <end position="176"/>
    </location>
</feature>
<evidence type="ECO:0000256" key="6">
    <source>
        <dbReference type="ARBA" id="ARBA00023014"/>
    </source>
</evidence>
<dbReference type="InterPro" id="IPR013783">
    <property type="entry name" value="Ig-like_fold"/>
</dbReference>
<sequence>MRNGKNMSSSDPEVSVIQMYAAREEIYPRETKGRYASLRWLCVWLTQLAFYGLPWLNWNGRQALLFDLTARKFYIFGIVLWPQDFIYLAALLIIAAYLLFLVTAIAGRVWCGFACPQTVYTEIFLWIERVIEGKRSARMRLDKQPASFSKFAKKTAKHMAWGGVALWTGFTFVAYFTPIHTLMQKVLNLGLGPWELFWILFYALATYGNAGWLREQVCKYMCPYARFQSSMFDKDSLIITYDQKRGEPRGMPGKSASETDKKLGDCIDCTMCVQVCPVGIDIRDGLQYECIGCAACVDACNSVMDKVGSPRGLIRYSTDNALANNLSPKEVRRRAFRPRVLIYTGILLAIVIVFVTALALRTPLKLDVIRDRGAMGREVEDGMIENVYRLQIMNTSESAHRYRISVYGIESLRLVTPDEVDLAATETRAVPIRLRTDQGQGEPGSNKISVTLQAVDDRRLQVTEDAVFFVPR</sequence>
<dbReference type="Gene3D" id="1.10.1060.10">
    <property type="entry name" value="Alpha-helical ferredoxin"/>
    <property type="match status" value="1"/>
</dbReference>
<protein>
    <submittedName>
        <fullName evidence="9">Ferredoxin</fullName>
    </submittedName>
</protein>
<accession>A4G5L1</accession>
<dbReference type="Proteomes" id="UP000006697">
    <property type="component" value="Chromosome"/>
</dbReference>
<gene>
    <name evidence="9" type="ordered locus">HEAR1640</name>
</gene>
<dbReference type="PROSITE" id="PS51379">
    <property type="entry name" value="4FE4S_FER_2"/>
    <property type="match status" value="1"/>
</dbReference>
<dbReference type="AlphaFoldDB" id="A4G5L1"/>
<dbReference type="InterPro" id="IPR032879">
    <property type="entry name" value="FixG_C"/>
</dbReference>
<organism evidence="9 10">
    <name type="scientific">Herminiimonas arsenicoxydans</name>
    <dbReference type="NCBI Taxonomy" id="204773"/>
    <lineage>
        <taxon>Bacteria</taxon>
        <taxon>Pseudomonadati</taxon>
        <taxon>Pseudomonadota</taxon>
        <taxon>Betaproteobacteria</taxon>
        <taxon>Burkholderiales</taxon>
        <taxon>Oxalobacteraceae</taxon>
        <taxon>Herminiimonas</taxon>
    </lineage>
</organism>
<dbReference type="InterPro" id="IPR009051">
    <property type="entry name" value="Helical_ferredxn"/>
</dbReference>
<dbReference type="InterPro" id="IPR014116">
    <property type="entry name" value="Cyt_c_oxidase_cbb3_FixG"/>
</dbReference>
<name>A4G5L1_HERAR</name>
<keyword evidence="7" id="KW-1133">Transmembrane helix</keyword>
<dbReference type="Gene3D" id="2.60.40.10">
    <property type="entry name" value="Immunoglobulins"/>
    <property type="match status" value="1"/>
</dbReference>
<feature type="transmembrane region" description="Helical" evidence="7">
    <location>
        <begin position="85"/>
        <end position="106"/>
    </location>
</feature>
<dbReference type="GO" id="GO:0051539">
    <property type="term" value="F:4 iron, 4 sulfur cluster binding"/>
    <property type="evidence" value="ECO:0007669"/>
    <property type="project" value="UniProtKB-KW"/>
</dbReference>
<keyword evidence="1" id="KW-0813">Transport</keyword>
<dbReference type="PROSITE" id="PS00198">
    <property type="entry name" value="4FE4S_FER_1"/>
    <property type="match status" value="1"/>
</dbReference>
<keyword evidence="4" id="KW-0249">Electron transport</keyword>